<accession>A0A091BJQ5</accession>
<evidence type="ECO:0008006" key="3">
    <source>
        <dbReference type="Google" id="ProtNLM"/>
    </source>
</evidence>
<comment type="caution">
    <text evidence="1">The sequence shown here is derived from an EMBL/GenBank/DDBJ whole genome shotgun (WGS) entry which is preliminary data.</text>
</comment>
<protein>
    <recommendedName>
        <fullName evidence="3">DUF922 domain-containing protein</fullName>
    </recommendedName>
</protein>
<dbReference type="EMBL" id="AVCH01000014">
    <property type="protein sequence ID" value="KFN51991.1"/>
    <property type="molecule type" value="Genomic_DNA"/>
</dbReference>
<dbReference type="AlphaFoldDB" id="A0A091BJQ5"/>
<dbReference type="eggNOG" id="COG5661">
    <property type="taxonomic scope" value="Bacteria"/>
</dbReference>
<dbReference type="Pfam" id="PF06037">
    <property type="entry name" value="DUF922"/>
    <property type="match status" value="1"/>
</dbReference>
<reference evidence="1 2" key="1">
    <citation type="submission" date="2013-09" db="EMBL/GenBank/DDBJ databases">
        <title>Genome sequencing of Arenimonas malthae.</title>
        <authorList>
            <person name="Chen F."/>
            <person name="Wang G."/>
        </authorList>
    </citation>
    <scope>NUCLEOTIDE SEQUENCE [LARGE SCALE GENOMIC DNA]</scope>
    <source>
        <strain evidence="1 2">CC-JY-1</strain>
    </source>
</reference>
<evidence type="ECO:0000313" key="1">
    <source>
        <dbReference type="EMBL" id="KFN51991.1"/>
    </source>
</evidence>
<proteinExistence type="predicted"/>
<evidence type="ECO:0000313" key="2">
    <source>
        <dbReference type="Proteomes" id="UP000029392"/>
    </source>
</evidence>
<gene>
    <name evidence="1" type="ORF">N790_13155</name>
</gene>
<sequence>MLLTLAGAAAPPPADDPGFVYTERREYYRVDGRRVDTLKRQLDAALSRKGLEGEGVGRTVQHLSSRYEFEPTPAGCRFKDLAVSLDVTIHLPRWEPKGGKPKGLAGRWERMLDALTRHEEGHRDIAVDTARRLLADLRALPETLDCQGLAREAQKAFFQARLRHSIRDGAYERRTNHGIAQGARL</sequence>
<dbReference type="STRING" id="1384054.N790_13155"/>
<name>A0A091BJQ5_9GAMM</name>
<organism evidence="1 2">
    <name type="scientific">Arenimonas malthae CC-JY-1</name>
    <dbReference type="NCBI Taxonomy" id="1384054"/>
    <lineage>
        <taxon>Bacteria</taxon>
        <taxon>Pseudomonadati</taxon>
        <taxon>Pseudomonadota</taxon>
        <taxon>Gammaproteobacteria</taxon>
        <taxon>Lysobacterales</taxon>
        <taxon>Lysobacteraceae</taxon>
        <taxon>Arenimonas</taxon>
    </lineage>
</organism>
<dbReference type="PATRIC" id="fig|1384054.3.peg.349"/>
<dbReference type="InterPro" id="IPR010321">
    <property type="entry name" value="DUF922"/>
</dbReference>
<keyword evidence="2" id="KW-1185">Reference proteome</keyword>
<dbReference type="Proteomes" id="UP000029392">
    <property type="component" value="Unassembled WGS sequence"/>
</dbReference>